<keyword evidence="1" id="KW-0479">Metal-binding</keyword>
<dbReference type="PANTHER" id="PTHR35848:SF9">
    <property type="entry name" value="SLL1358 PROTEIN"/>
    <property type="match status" value="1"/>
</dbReference>
<gene>
    <name evidence="3" type="ORF">ACFOSS_08030</name>
</gene>
<reference evidence="4" key="1">
    <citation type="journal article" date="2019" name="Int. J. Syst. Evol. Microbiol.">
        <title>The Global Catalogue of Microorganisms (GCM) 10K type strain sequencing project: providing services to taxonomists for standard genome sequencing and annotation.</title>
        <authorList>
            <consortium name="The Broad Institute Genomics Platform"/>
            <consortium name="The Broad Institute Genome Sequencing Center for Infectious Disease"/>
            <person name="Wu L."/>
            <person name="Ma J."/>
        </authorList>
    </citation>
    <scope>NUCLEOTIDE SEQUENCE [LARGE SCALE GENOMIC DNA]</scope>
    <source>
        <strain evidence="4">CCUG 54939</strain>
    </source>
</reference>
<dbReference type="CDD" id="cd02224">
    <property type="entry name" value="cupin_SPO2919-like"/>
    <property type="match status" value="1"/>
</dbReference>
<dbReference type="RefSeq" id="WP_377151733.1">
    <property type="nucleotide sequence ID" value="NZ_JBHSAF010000007.1"/>
</dbReference>
<dbReference type="Pfam" id="PF07883">
    <property type="entry name" value="Cupin_2"/>
    <property type="match status" value="1"/>
</dbReference>
<dbReference type="Proteomes" id="UP001595692">
    <property type="component" value="Unassembled WGS sequence"/>
</dbReference>
<accession>A0ABV8CMU0</accession>
<dbReference type="InterPro" id="IPR011051">
    <property type="entry name" value="RmlC_Cupin_sf"/>
</dbReference>
<sequence length="156" mass="16971">MTTPPIAARQIPPHTAPSLYPAPFAERVAGRSKHKLGDYFGLTRFGVNLTTLAPGAESALLHHHSQQDEFIYILAGIPTLRYGAAEYLLQPGDCIGFRAGCGLGHQLLNRTGLDATYLEVGDRSPDDAVTYPEDDLAFIAAADGRWQVLHKDGRPY</sequence>
<dbReference type="EMBL" id="JBHSAF010000007">
    <property type="protein sequence ID" value="MFC3913409.1"/>
    <property type="molecule type" value="Genomic_DNA"/>
</dbReference>
<evidence type="ECO:0000256" key="1">
    <source>
        <dbReference type="ARBA" id="ARBA00022723"/>
    </source>
</evidence>
<evidence type="ECO:0000313" key="4">
    <source>
        <dbReference type="Proteomes" id="UP001595692"/>
    </source>
</evidence>
<name>A0ABV8CMU0_9GAMM</name>
<evidence type="ECO:0000259" key="2">
    <source>
        <dbReference type="Pfam" id="PF07883"/>
    </source>
</evidence>
<organism evidence="3 4">
    <name type="scientific">Pseudaeromonas sharmana</name>
    <dbReference type="NCBI Taxonomy" id="328412"/>
    <lineage>
        <taxon>Bacteria</taxon>
        <taxon>Pseudomonadati</taxon>
        <taxon>Pseudomonadota</taxon>
        <taxon>Gammaproteobacteria</taxon>
        <taxon>Aeromonadales</taxon>
        <taxon>Aeromonadaceae</taxon>
        <taxon>Pseudaeromonas</taxon>
    </lineage>
</organism>
<evidence type="ECO:0000313" key="3">
    <source>
        <dbReference type="EMBL" id="MFC3913409.1"/>
    </source>
</evidence>
<protein>
    <submittedName>
        <fullName evidence="3">Cupin domain-containing protein</fullName>
    </submittedName>
</protein>
<dbReference type="InterPro" id="IPR013096">
    <property type="entry name" value="Cupin_2"/>
</dbReference>
<proteinExistence type="predicted"/>
<dbReference type="Gene3D" id="2.60.120.10">
    <property type="entry name" value="Jelly Rolls"/>
    <property type="match status" value="1"/>
</dbReference>
<feature type="domain" description="Cupin type-2" evidence="2">
    <location>
        <begin position="49"/>
        <end position="120"/>
    </location>
</feature>
<keyword evidence="4" id="KW-1185">Reference proteome</keyword>
<dbReference type="SUPFAM" id="SSF51182">
    <property type="entry name" value="RmlC-like cupins"/>
    <property type="match status" value="1"/>
</dbReference>
<dbReference type="InterPro" id="IPR014710">
    <property type="entry name" value="RmlC-like_jellyroll"/>
</dbReference>
<dbReference type="InterPro" id="IPR051610">
    <property type="entry name" value="GPI/OXD"/>
</dbReference>
<comment type="caution">
    <text evidence="3">The sequence shown here is derived from an EMBL/GenBank/DDBJ whole genome shotgun (WGS) entry which is preliminary data.</text>
</comment>
<dbReference type="PANTHER" id="PTHR35848">
    <property type="entry name" value="OXALATE-BINDING PROTEIN"/>
    <property type="match status" value="1"/>
</dbReference>